<evidence type="ECO:0000256" key="4">
    <source>
        <dbReference type="ARBA" id="ARBA00022989"/>
    </source>
</evidence>
<dbReference type="GO" id="GO:0015144">
    <property type="term" value="F:carbohydrate transmembrane transporter activity"/>
    <property type="evidence" value="ECO:0007669"/>
    <property type="project" value="InterPro"/>
</dbReference>
<dbReference type="Pfam" id="PF07857">
    <property type="entry name" value="TMEM144"/>
    <property type="match status" value="1"/>
</dbReference>
<feature type="transmembrane region" description="Helical" evidence="6">
    <location>
        <begin position="358"/>
        <end position="377"/>
    </location>
</feature>
<feature type="transmembrane region" description="Helical" evidence="6">
    <location>
        <begin position="300"/>
        <end position="321"/>
    </location>
</feature>
<sequence length="382" mass="41352">MTDESTYCMYQGVIAAIIAAIGFGTLHVPIRRYPTGDGFFVQWAMSVGILITGFVINVIEDFPSFQPLAVVGGILWTIANTLSQKVISGLGLAVALLLWNSTNCLTGWATGRFGLFGVKARLPESEILNIMGLGFVLMGGFVIAFVRKTPRITDPLSGLSDRISPLSSDCSTPSGFYHHGHDAIETVNKTPPRFRRKSKSLPLILHPDFASSTTSSSGTKISADRVICIVLALVAGVFYGATLLPIFYIEDHHEDFPNAPTHGLPFVFSAYFGVFIGSSTIFVGYALFRRNNPHVNPEIVLPSIAGGVIWGIAMAAMIMANDILGQTITYPITTTVPGVIAALWSVFYFKEITTKRNYSFLCIAFVLICIGTALVVLSKIQL</sequence>
<dbReference type="InterPro" id="IPR010651">
    <property type="entry name" value="Sugar_transport"/>
</dbReference>
<feature type="transmembrane region" description="Helical" evidence="6">
    <location>
        <begin position="226"/>
        <end position="248"/>
    </location>
</feature>
<proteinExistence type="inferred from homology"/>
<evidence type="ECO:0000256" key="2">
    <source>
        <dbReference type="ARBA" id="ARBA00005731"/>
    </source>
</evidence>
<feature type="transmembrane region" description="Helical" evidence="6">
    <location>
        <begin position="268"/>
        <end position="288"/>
    </location>
</feature>
<reference evidence="7" key="1">
    <citation type="submission" date="2020-09" db="EMBL/GenBank/DDBJ databases">
        <authorList>
            <person name="Kikuchi T."/>
        </authorList>
    </citation>
    <scope>NUCLEOTIDE SEQUENCE</scope>
    <source>
        <strain evidence="7">SH1</strain>
    </source>
</reference>
<evidence type="ECO:0000313" key="8">
    <source>
        <dbReference type="Proteomes" id="UP000614601"/>
    </source>
</evidence>
<comment type="subcellular location">
    <subcellularLocation>
        <location evidence="1">Membrane</location>
        <topology evidence="1">Multi-pass membrane protein</topology>
    </subcellularLocation>
</comment>
<dbReference type="AlphaFoldDB" id="A0A811KP71"/>
<dbReference type="Proteomes" id="UP000783686">
    <property type="component" value="Unassembled WGS sequence"/>
</dbReference>
<evidence type="ECO:0000256" key="5">
    <source>
        <dbReference type="ARBA" id="ARBA00023136"/>
    </source>
</evidence>
<feature type="transmembrane region" description="Helical" evidence="6">
    <location>
        <begin position="40"/>
        <end position="59"/>
    </location>
</feature>
<dbReference type="EMBL" id="CAJFCW020000004">
    <property type="protein sequence ID" value="CAG9109714.1"/>
    <property type="molecule type" value="Genomic_DNA"/>
</dbReference>
<evidence type="ECO:0000313" key="7">
    <source>
        <dbReference type="EMBL" id="CAD5218243.1"/>
    </source>
</evidence>
<keyword evidence="8" id="KW-1185">Reference proteome</keyword>
<dbReference type="PANTHER" id="PTHR16119">
    <property type="entry name" value="TRANSMEMBRANE PROTEIN 144"/>
    <property type="match status" value="1"/>
</dbReference>
<comment type="caution">
    <text evidence="7">The sequence shown here is derived from an EMBL/GenBank/DDBJ whole genome shotgun (WGS) entry which is preliminary data.</text>
</comment>
<comment type="similarity">
    <text evidence="2">Belongs to the TMEM144 family.</text>
</comment>
<name>A0A811KP71_9BILA</name>
<feature type="transmembrane region" description="Helical" evidence="6">
    <location>
        <begin position="127"/>
        <end position="146"/>
    </location>
</feature>
<feature type="transmembrane region" description="Helical" evidence="6">
    <location>
        <begin position="90"/>
        <end position="115"/>
    </location>
</feature>
<dbReference type="InterPro" id="IPR012435">
    <property type="entry name" value="TMEM144"/>
</dbReference>
<keyword evidence="4 6" id="KW-1133">Transmembrane helix</keyword>
<evidence type="ECO:0000256" key="3">
    <source>
        <dbReference type="ARBA" id="ARBA00022692"/>
    </source>
</evidence>
<evidence type="ECO:0000256" key="6">
    <source>
        <dbReference type="SAM" id="Phobius"/>
    </source>
</evidence>
<evidence type="ECO:0000256" key="1">
    <source>
        <dbReference type="ARBA" id="ARBA00004141"/>
    </source>
</evidence>
<protein>
    <recommendedName>
        <fullName evidence="9">Transmembrane protein 144</fullName>
    </recommendedName>
</protein>
<evidence type="ECO:0008006" key="9">
    <source>
        <dbReference type="Google" id="ProtNLM"/>
    </source>
</evidence>
<dbReference type="OrthoDB" id="426527at2759"/>
<dbReference type="Proteomes" id="UP000614601">
    <property type="component" value="Unassembled WGS sequence"/>
</dbReference>
<feature type="transmembrane region" description="Helical" evidence="6">
    <location>
        <begin position="327"/>
        <end position="349"/>
    </location>
</feature>
<dbReference type="PANTHER" id="PTHR16119:SF17">
    <property type="entry name" value="TRANSMEMBRANE PROTEIN 144"/>
    <property type="match status" value="1"/>
</dbReference>
<keyword evidence="5 6" id="KW-0472">Membrane</keyword>
<gene>
    <name evidence="7" type="ORF">BOKJ2_LOCUS7453</name>
</gene>
<organism evidence="7 8">
    <name type="scientific">Bursaphelenchus okinawaensis</name>
    <dbReference type="NCBI Taxonomy" id="465554"/>
    <lineage>
        <taxon>Eukaryota</taxon>
        <taxon>Metazoa</taxon>
        <taxon>Ecdysozoa</taxon>
        <taxon>Nematoda</taxon>
        <taxon>Chromadorea</taxon>
        <taxon>Rhabditida</taxon>
        <taxon>Tylenchina</taxon>
        <taxon>Tylenchomorpha</taxon>
        <taxon>Aphelenchoidea</taxon>
        <taxon>Aphelenchoididae</taxon>
        <taxon>Bursaphelenchus</taxon>
    </lineage>
</organism>
<feature type="transmembrane region" description="Helical" evidence="6">
    <location>
        <begin position="12"/>
        <end position="28"/>
    </location>
</feature>
<keyword evidence="3 6" id="KW-0812">Transmembrane</keyword>
<dbReference type="GO" id="GO:0016020">
    <property type="term" value="C:membrane"/>
    <property type="evidence" value="ECO:0007669"/>
    <property type="project" value="UniProtKB-SubCell"/>
</dbReference>
<accession>A0A811KP71</accession>
<dbReference type="EMBL" id="CAJFDH010000004">
    <property type="protein sequence ID" value="CAD5218243.1"/>
    <property type="molecule type" value="Genomic_DNA"/>
</dbReference>